<feature type="compositionally biased region" description="Basic and acidic residues" evidence="1">
    <location>
        <begin position="1"/>
        <end position="10"/>
    </location>
</feature>
<sequence>MEQPFQKDKASTLQNRQHPLTNITLPPESDLNAITGKSNPLPKSRFVPANYLVRGKVFNPSSFRTRIREKGVREVAFNNYIIFEFPKMKALLSVLGTYFPLHT</sequence>
<name>A0A4Y2AS62_ARAVE</name>
<feature type="compositionally biased region" description="Polar residues" evidence="1">
    <location>
        <begin position="11"/>
        <end position="24"/>
    </location>
</feature>
<organism evidence="2 3">
    <name type="scientific">Araneus ventricosus</name>
    <name type="common">Orbweaver spider</name>
    <name type="synonym">Epeira ventricosa</name>
    <dbReference type="NCBI Taxonomy" id="182803"/>
    <lineage>
        <taxon>Eukaryota</taxon>
        <taxon>Metazoa</taxon>
        <taxon>Ecdysozoa</taxon>
        <taxon>Arthropoda</taxon>
        <taxon>Chelicerata</taxon>
        <taxon>Arachnida</taxon>
        <taxon>Araneae</taxon>
        <taxon>Araneomorphae</taxon>
        <taxon>Entelegynae</taxon>
        <taxon>Araneoidea</taxon>
        <taxon>Araneidae</taxon>
        <taxon>Araneus</taxon>
    </lineage>
</organism>
<feature type="region of interest" description="Disordered" evidence="1">
    <location>
        <begin position="1"/>
        <end position="41"/>
    </location>
</feature>
<dbReference type="Proteomes" id="UP000499080">
    <property type="component" value="Unassembled WGS sequence"/>
</dbReference>
<protein>
    <submittedName>
        <fullName evidence="2">Uncharacterized protein</fullName>
    </submittedName>
</protein>
<evidence type="ECO:0000313" key="2">
    <source>
        <dbReference type="EMBL" id="GBL82811.1"/>
    </source>
</evidence>
<accession>A0A4Y2AS62</accession>
<proteinExistence type="predicted"/>
<gene>
    <name evidence="2" type="ORF">AVEN_106339_1</name>
</gene>
<evidence type="ECO:0000313" key="3">
    <source>
        <dbReference type="Proteomes" id="UP000499080"/>
    </source>
</evidence>
<reference evidence="2 3" key="1">
    <citation type="journal article" date="2019" name="Sci. Rep.">
        <title>Orb-weaving spider Araneus ventricosus genome elucidates the spidroin gene catalogue.</title>
        <authorList>
            <person name="Kono N."/>
            <person name="Nakamura H."/>
            <person name="Ohtoshi R."/>
            <person name="Moran D.A.P."/>
            <person name="Shinohara A."/>
            <person name="Yoshida Y."/>
            <person name="Fujiwara M."/>
            <person name="Mori M."/>
            <person name="Tomita M."/>
            <person name="Arakawa K."/>
        </authorList>
    </citation>
    <scope>NUCLEOTIDE SEQUENCE [LARGE SCALE GENOMIC DNA]</scope>
</reference>
<dbReference type="EMBL" id="BGPR01000030">
    <property type="protein sequence ID" value="GBL82811.1"/>
    <property type="molecule type" value="Genomic_DNA"/>
</dbReference>
<comment type="caution">
    <text evidence="2">The sequence shown here is derived from an EMBL/GenBank/DDBJ whole genome shotgun (WGS) entry which is preliminary data.</text>
</comment>
<dbReference type="AlphaFoldDB" id="A0A4Y2AS62"/>
<keyword evidence="3" id="KW-1185">Reference proteome</keyword>
<evidence type="ECO:0000256" key="1">
    <source>
        <dbReference type="SAM" id="MobiDB-lite"/>
    </source>
</evidence>